<gene>
    <name evidence="1" type="ORF">BGZ99_004050</name>
</gene>
<evidence type="ECO:0000313" key="2">
    <source>
        <dbReference type="Proteomes" id="UP000738325"/>
    </source>
</evidence>
<dbReference type="AlphaFoldDB" id="A0A9P6QUX4"/>
<proteinExistence type="predicted"/>
<comment type="caution">
    <text evidence="1">The sequence shown here is derived from an EMBL/GenBank/DDBJ whole genome shotgun (WGS) entry which is preliminary data.</text>
</comment>
<dbReference type="Proteomes" id="UP000738325">
    <property type="component" value="Unassembled WGS sequence"/>
</dbReference>
<organism evidence="1 2">
    <name type="scientific">Dissophora globulifera</name>
    <dbReference type="NCBI Taxonomy" id="979702"/>
    <lineage>
        <taxon>Eukaryota</taxon>
        <taxon>Fungi</taxon>
        <taxon>Fungi incertae sedis</taxon>
        <taxon>Mucoromycota</taxon>
        <taxon>Mortierellomycotina</taxon>
        <taxon>Mortierellomycetes</taxon>
        <taxon>Mortierellales</taxon>
        <taxon>Mortierellaceae</taxon>
        <taxon>Dissophora</taxon>
    </lineage>
</organism>
<keyword evidence="2" id="KW-1185">Reference proteome</keyword>
<protein>
    <submittedName>
        <fullName evidence="1">Uncharacterized protein</fullName>
    </submittedName>
</protein>
<dbReference type="EMBL" id="JAAAIP010002511">
    <property type="protein sequence ID" value="KAG0299720.1"/>
    <property type="molecule type" value="Genomic_DNA"/>
</dbReference>
<reference evidence="1" key="1">
    <citation type="journal article" date="2020" name="Fungal Divers.">
        <title>Resolving the Mortierellaceae phylogeny through synthesis of multi-gene phylogenetics and phylogenomics.</title>
        <authorList>
            <person name="Vandepol N."/>
            <person name="Liber J."/>
            <person name="Desiro A."/>
            <person name="Na H."/>
            <person name="Kennedy M."/>
            <person name="Barry K."/>
            <person name="Grigoriev I.V."/>
            <person name="Miller A.N."/>
            <person name="O'Donnell K."/>
            <person name="Stajich J.E."/>
            <person name="Bonito G."/>
        </authorList>
    </citation>
    <scope>NUCLEOTIDE SEQUENCE</scope>
    <source>
        <strain evidence="1">REB-010B</strain>
    </source>
</reference>
<evidence type="ECO:0000313" key="1">
    <source>
        <dbReference type="EMBL" id="KAG0299720.1"/>
    </source>
</evidence>
<sequence length="57" mass="6736">MPRSRFNFNAIPKPPLPYITTLPSSELRAFWATEKRAQGLRWEQCPNKINKSWFKAD</sequence>
<name>A0A9P6QUX4_9FUNG</name>
<accession>A0A9P6QUX4</accession>
<feature type="non-terminal residue" evidence="1">
    <location>
        <position position="57"/>
    </location>
</feature>